<proteinExistence type="predicted"/>
<dbReference type="AlphaFoldDB" id="A0AAD9BT46"/>
<evidence type="ECO:0000256" key="1">
    <source>
        <dbReference type="SAM" id="MobiDB-lite"/>
    </source>
</evidence>
<sequence length="120" mass="12912">MENVRTFKRCGYQSKSQEVFTNLSLDLFPGGSLEGVGLHPVLQKTGIGGGPGVSAPTGGCPPPPESQVPLKVSYSQREFFLATVATRSLDNRTHSTLLFSTDTQCDIYCQQLAFSLGLTK</sequence>
<organism evidence="2 3">
    <name type="scientific">Dissostichus eleginoides</name>
    <name type="common">Patagonian toothfish</name>
    <name type="synonym">Dissostichus amissus</name>
    <dbReference type="NCBI Taxonomy" id="100907"/>
    <lineage>
        <taxon>Eukaryota</taxon>
        <taxon>Metazoa</taxon>
        <taxon>Chordata</taxon>
        <taxon>Craniata</taxon>
        <taxon>Vertebrata</taxon>
        <taxon>Euteleostomi</taxon>
        <taxon>Actinopterygii</taxon>
        <taxon>Neopterygii</taxon>
        <taxon>Teleostei</taxon>
        <taxon>Neoteleostei</taxon>
        <taxon>Acanthomorphata</taxon>
        <taxon>Eupercaria</taxon>
        <taxon>Perciformes</taxon>
        <taxon>Notothenioidei</taxon>
        <taxon>Nototheniidae</taxon>
        <taxon>Dissostichus</taxon>
    </lineage>
</organism>
<feature type="region of interest" description="Disordered" evidence="1">
    <location>
        <begin position="47"/>
        <end position="68"/>
    </location>
</feature>
<gene>
    <name evidence="2" type="ORF">KUDE01_014161</name>
</gene>
<reference evidence="2" key="1">
    <citation type="submission" date="2023-04" db="EMBL/GenBank/DDBJ databases">
        <title>Chromosome-level genome of Chaenocephalus aceratus.</title>
        <authorList>
            <person name="Park H."/>
        </authorList>
    </citation>
    <scope>NUCLEOTIDE SEQUENCE</scope>
    <source>
        <strain evidence="2">DE</strain>
        <tissue evidence="2">Muscle</tissue>
    </source>
</reference>
<protein>
    <submittedName>
        <fullName evidence="2">Lysophospholipid acyltransferase 7</fullName>
    </submittedName>
</protein>
<dbReference type="EMBL" id="JASDAP010000017">
    <property type="protein sequence ID" value="KAK1889485.1"/>
    <property type="molecule type" value="Genomic_DNA"/>
</dbReference>
<comment type="caution">
    <text evidence="2">The sequence shown here is derived from an EMBL/GenBank/DDBJ whole genome shotgun (WGS) entry which is preliminary data.</text>
</comment>
<dbReference type="Proteomes" id="UP001228049">
    <property type="component" value="Unassembled WGS sequence"/>
</dbReference>
<evidence type="ECO:0000313" key="3">
    <source>
        <dbReference type="Proteomes" id="UP001228049"/>
    </source>
</evidence>
<accession>A0AAD9BT46</accession>
<evidence type="ECO:0000313" key="2">
    <source>
        <dbReference type="EMBL" id="KAK1889485.1"/>
    </source>
</evidence>
<keyword evidence="2" id="KW-0012">Acyltransferase</keyword>
<keyword evidence="2" id="KW-0808">Transferase</keyword>
<keyword evidence="3" id="KW-1185">Reference proteome</keyword>
<name>A0AAD9BT46_DISEL</name>
<dbReference type="GO" id="GO:0016746">
    <property type="term" value="F:acyltransferase activity"/>
    <property type="evidence" value="ECO:0007669"/>
    <property type="project" value="UniProtKB-KW"/>
</dbReference>